<evidence type="ECO:0000313" key="3">
    <source>
        <dbReference type="EMBL" id="CAH0379961.1"/>
    </source>
</evidence>
<dbReference type="PROSITE" id="PS50006">
    <property type="entry name" value="FHA_DOMAIN"/>
    <property type="match status" value="1"/>
</dbReference>
<evidence type="ECO:0000259" key="2">
    <source>
        <dbReference type="PROSITE" id="PS50006"/>
    </source>
</evidence>
<dbReference type="Gene3D" id="2.60.200.20">
    <property type="match status" value="1"/>
</dbReference>
<proteinExistence type="predicted"/>
<evidence type="ECO:0000313" key="4">
    <source>
        <dbReference type="Proteomes" id="UP000789595"/>
    </source>
</evidence>
<protein>
    <recommendedName>
        <fullName evidence="2">FHA domain-containing protein</fullName>
    </recommendedName>
</protein>
<reference evidence="3" key="1">
    <citation type="submission" date="2021-11" db="EMBL/GenBank/DDBJ databases">
        <authorList>
            <consortium name="Genoscope - CEA"/>
            <person name="William W."/>
        </authorList>
    </citation>
    <scope>NUCLEOTIDE SEQUENCE</scope>
</reference>
<comment type="caution">
    <text evidence="3">The sequence shown here is derived from an EMBL/GenBank/DDBJ whole genome shotgun (WGS) entry which is preliminary data.</text>
</comment>
<dbReference type="Proteomes" id="UP000789595">
    <property type="component" value="Unassembled WGS sequence"/>
</dbReference>
<feature type="region of interest" description="Disordered" evidence="1">
    <location>
        <begin position="1"/>
        <end position="59"/>
    </location>
</feature>
<gene>
    <name evidence="3" type="ORF">PECAL_6P15980</name>
</gene>
<accession>A0A8J2X7H6</accession>
<sequence>MSTYDENVRSYESFARGSLEASPGTGSVEELPLTREEPETPPRTPPPKQKTTPNTPGFAETAPTLALRRADAASAAPALIRLVECCVEIKFRAPPATLSQWPRLLEGVEGTDLTFGRGPRADVALVDAARRTAGRRQFVSRRHARVRTATRWGEAVAVLKAFRRRDGRARCGVFVDGEAVGDEPVRLRAGHRVVFGSLADDDGTPYSEFAYDVVTCEQAPEPPAPAPDVASPSSVGSFGDEGDTPQHQRRGRLSNRRRRISLAVAVVRDDRDGLDDETDEEGYQGVCELAPAAGCFAGLFDGESLLFGGSKEET</sequence>
<dbReference type="Pfam" id="PF00498">
    <property type="entry name" value="FHA"/>
    <property type="match status" value="1"/>
</dbReference>
<dbReference type="EMBL" id="CAKKNE010000006">
    <property type="protein sequence ID" value="CAH0379961.1"/>
    <property type="molecule type" value="Genomic_DNA"/>
</dbReference>
<feature type="domain" description="FHA" evidence="2">
    <location>
        <begin position="113"/>
        <end position="180"/>
    </location>
</feature>
<dbReference type="InterPro" id="IPR008984">
    <property type="entry name" value="SMAD_FHA_dom_sf"/>
</dbReference>
<feature type="region of interest" description="Disordered" evidence="1">
    <location>
        <begin position="218"/>
        <end position="254"/>
    </location>
</feature>
<feature type="compositionally biased region" description="Low complexity" evidence="1">
    <location>
        <begin position="227"/>
        <end position="237"/>
    </location>
</feature>
<dbReference type="AlphaFoldDB" id="A0A8J2X7H6"/>
<keyword evidence="4" id="KW-1185">Reference proteome</keyword>
<dbReference type="InterPro" id="IPR000253">
    <property type="entry name" value="FHA_dom"/>
</dbReference>
<evidence type="ECO:0000256" key="1">
    <source>
        <dbReference type="SAM" id="MobiDB-lite"/>
    </source>
</evidence>
<dbReference type="SUPFAM" id="SSF49879">
    <property type="entry name" value="SMAD/FHA domain"/>
    <property type="match status" value="1"/>
</dbReference>
<dbReference type="CDD" id="cd00060">
    <property type="entry name" value="FHA"/>
    <property type="match status" value="1"/>
</dbReference>
<name>A0A8J2X7H6_9STRA</name>
<organism evidence="3 4">
    <name type="scientific">Pelagomonas calceolata</name>
    <dbReference type="NCBI Taxonomy" id="35677"/>
    <lineage>
        <taxon>Eukaryota</taxon>
        <taxon>Sar</taxon>
        <taxon>Stramenopiles</taxon>
        <taxon>Ochrophyta</taxon>
        <taxon>Pelagophyceae</taxon>
        <taxon>Pelagomonadales</taxon>
        <taxon>Pelagomonadaceae</taxon>
        <taxon>Pelagomonas</taxon>
    </lineage>
</organism>